<sequence>MDMAEADNSYVIDAENAGELARLMQQDRLLTKAMGDLLPEFATELLPPDGGRVLDLACGPGGWALELAFAFPRIEVIGVDISQQVITYARAQAWSRGLENVHFQVGNVMEPLSFSDRSFDLINGRLLSGFMLPDAWPRLLGECWRLLKPGGVMRLTEGEMPLSTSPASERFNALFTEALKRAGRSFSPDGRHIGITPMLARLLRQAGFEEVRLRATVIEWSIGTEAYYPVFKDALFGIELLQPFLVKVGVATKEELERLAQLAIAEMQQEDFCAIWNLVTAWGRKPASAAAVG</sequence>
<protein>
    <recommendedName>
        <fullName evidence="1">Methyltransferase domain-containing protein</fullName>
    </recommendedName>
</protein>
<dbReference type="PANTHER" id="PTHR43591">
    <property type="entry name" value="METHYLTRANSFERASE"/>
    <property type="match status" value="1"/>
</dbReference>
<accession>A0A455SWI3</accession>
<evidence type="ECO:0000259" key="1">
    <source>
        <dbReference type="Pfam" id="PF13649"/>
    </source>
</evidence>
<evidence type="ECO:0000313" key="2">
    <source>
        <dbReference type="EMBL" id="BBH92040.1"/>
    </source>
</evidence>
<dbReference type="Pfam" id="PF13649">
    <property type="entry name" value="Methyltransf_25"/>
    <property type="match status" value="1"/>
</dbReference>
<feature type="domain" description="Methyltransferase" evidence="1">
    <location>
        <begin position="53"/>
        <end position="151"/>
    </location>
</feature>
<organism evidence="2">
    <name type="scientific">Thermogemmatispora argillosa</name>
    <dbReference type="NCBI Taxonomy" id="2045280"/>
    <lineage>
        <taxon>Bacteria</taxon>
        <taxon>Bacillati</taxon>
        <taxon>Chloroflexota</taxon>
        <taxon>Ktedonobacteria</taxon>
        <taxon>Thermogemmatisporales</taxon>
        <taxon>Thermogemmatisporaceae</taxon>
        <taxon>Thermogemmatispora</taxon>
    </lineage>
</organism>
<reference evidence="2" key="1">
    <citation type="submission" date="2018-12" db="EMBL/GenBank/DDBJ databases">
        <title>Novel natural products biosynthetic potential of the class Ktedonobacteria.</title>
        <authorList>
            <person name="Zheng Y."/>
            <person name="Saitou A."/>
            <person name="Wang C.M."/>
            <person name="Toyoda A."/>
            <person name="Minakuchi Y."/>
            <person name="Sekiguchi Y."/>
            <person name="Ueda K."/>
            <person name="Takano H."/>
            <person name="Sakai Y."/>
            <person name="Yokota A."/>
            <person name="Yabe S."/>
        </authorList>
    </citation>
    <scope>NUCLEOTIDE SEQUENCE</scope>
    <source>
        <strain evidence="2">A3-2</strain>
    </source>
</reference>
<dbReference type="InterPro" id="IPR041698">
    <property type="entry name" value="Methyltransf_25"/>
</dbReference>
<dbReference type="AlphaFoldDB" id="A0A455SWI3"/>
<dbReference type="GO" id="GO:0008168">
    <property type="term" value="F:methyltransferase activity"/>
    <property type="evidence" value="ECO:0007669"/>
    <property type="project" value="TreeGrafter"/>
</dbReference>
<dbReference type="Gene3D" id="3.40.50.150">
    <property type="entry name" value="Vaccinia Virus protein VP39"/>
    <property type="match status" value="1"/>
</dbReference>
<dbReference type="CDD" id="cd02440">
    <property type="entry name" value="AdoMet_MTases"/>
    <property type="match status" value="1"/>
</dbReference>
<name>A0A455SWI3_9CHLR</name>
<dbReference type="PANTHER" id="PTHR43591:SF24">
    <property type="entry name" value="2-METHOXY-6-POLYPRENYL-1,4-BENZOQUINOL METHYLASE, MITOCHONDRIAL"/>
    <property type="match status" value="1"/>
</dbReference>
<dbReference type="EMBL" id="AP019377">
    <property type="protein sequence ID" value="BBH92040.1"/>
    <property type="molecule type" value="Genomic_DNA"/>
</dbReference>
<dbReference type="SUPFAM" id="SSF53335">
    <property type="entry name" value="S-adenosyl-L-methionine-dependent methyltransferases"/>
    <property type="match status" value="1"/>
</dbReference>
<gene>
    <name evidence="2" type="ORF">KTA_02390</name>
</gene>
<dbReference type="InterPro" id="IPR029063">
    <property type="entry name" value="SAM-dependent_MTases_sf"/>
</dbReference>
<proteinExistence type="predicted"/>